<reference evidence="1 2" key="1">
    <citation type="submission" date="2024-10" db="EMBL/GenBank/DDBJ databases">
        <title>Updated reference genomes for cyclostephanoid diatoms.</title>
        <authorList>
            <person name="Roberts W.R."/>
            <person name="Alverson A.J."/>
        </authorList>
    </citation>
    <scope>NUCLEOTIDE SEQUENCE [LARGE SCALE GENOMIC DNA]</scope>
    <source>
        <strain evidence="1 2">AJA228-03</strain>
    </source>
</reference>
<dbReference type="AlphaFoldDB" id="A0ABD3RFR8"/>
<comment type="caution">
    <text evidence="1">The sequence shown here is derived from an EMBL/GenBank/DDBJ whole genome shotgun (WGS) entry which is preliminary data.</text>
</comment>
<gene>
    <name evidence="1" type="ORF">ACHAXA_006790</name>
</gene>
<name>A0ABD3RFR8_9STRA</name>
<evidence type="ECO:0000313" key="2">
    <source>
        <dbReference type="Proteomes" id="UP001530377"/>
    </source>
</evidence>
<accession>A0ABD3RFR8</accession>
<sequence>MYKYGLTNLKIEAESWYVKQIKFSVDDVVEAVAYADKMNCFHLNEAAINFIVAHVDEVRSSGTLEDIPESENIRLEILYSVARMNKKGRTTMTTIWINFQ</sequence>
<dbReference type="CDD" id="cd14733">
    <property type="entry name" value="BACK"/>
    <property type="match status" value="1"/>
</dbReference>
<protein>
    <submittedName>
        <fullName evidence="1">Uncharacterized protein</fullName>
    </submittedName>
</protein>
<dbReference type="Proteomes" id="UP001530377">
    <property type="component" value="Unassembled WGS sequence"/>
</dbReference>
<evidence type="ECO:0000313" key="1">
    <source>
        <dbReference type="EMBL" id="KAL3811810.1"/>
    </source>
</evidence>
<proteinExistence type="predicted"/>
<organism evidence="1 2">
    <name type="scientific">Cyclostephanos tholiformis</name>
    <dbReference type="NCBI Taxonomy" id="382380"/>
    <lineage>
        <taxon>Eukaryota</taxon>
        <taxon>Sar</taxon>
        <taxon>Stramenopiles</taxon>
        <taxon>Ochrophyta</taxon>
        <taxon>Bacillariophyta</taxon>
        <taxon>Coscinodiscophyceae</taxon>
        <taxon>Thalassiosirophycidae</taxon>
        <taxon>Stephanodiscales</taxon>
        <taxon>Stephanodiscaceae</taxon>
        <taxon>Cyclostephanos</taxon>
    </lineage>
</organism>
<keyword evidence="2" id="KW-1185">Reference proteome</keyword>
<dbReference type="Gene3D" id="1.25.40.420">
    <property type="match status" value="1"/>
</dbReference>
<dbReference type="EMBL" id="JALLPB020000233">
    <property type="protein sequence ID" value="KAL3811810.1"/>
    <property type="molecule type" value="Genomic_DNA"/>
</dbReference>